<dbReference type="PANTHER" id="PTHR46696:SF1">
    <property type="entry name" value="CYTOCHROME P450 YJIB-RELATED"/>
    <property type="match status" value="1"/>
</dbReference>
<dbReference type="GO" id="GO:0004497">
    <property type="term" value="F:monooxygenase activity"/>
    <property type="evidence" value="ECO:0007669"/>
    <property type="project" value="InterPro"/>
</dbReference>
<gene>
    <name evidence="2" type="ORF">KDL01_37085</name>
</gene>
<comment type="similarity">
    <text evidence="1">Belongs to the cytochrome P450 family.</text>
</comment>
<dbReference type="EMBL" id="JAGSOG010000352">
    <property type="protein sequence ID" value="MBR7838942.1"/>
    <property type="molecule type" value="Genomic_DNA"/>
</dbReference>
<evidence type="ECO:0000256" key="1">
    <source>
        <dbReference type="ARBA" id="ARBA00010617"/>
    </source>
</evidence>
<dbReference type="RefSeq" id="WP_212533390.1">
    <property type="nucleotide sequence ID" value="NZ_JAGSOG010000352.1"/>
</dbReference>
<dbReference type="Gene3D" id="1.10.630.10">
    <property type="entry name" value="Cytochrome P450"/>
    <property type="match status" value="1"/>
</dbReference>
<dbReference type="Pfam" id="PF00067">
    <property type="entry name" value="p450"/>
    <property type="match status" value="1"/>
</dbReference>
<dbReference type="GO" id="GO:0020037">
    <property type="term" value="F:heme binding"/>
    <property type="evidence" value="ECO:0007669"/>
    <property type="project" value="InterPro"/>
</dbReference>
<name>A0A941EYV1_9ACTN</name>
<proteinExistence type="inferred from homology"/>
<dbReference type="GO" id="GO:0016705">
    <property type="term" value="F:oxidoreductase activity, acting on paired donors, with incorporation or reduction of molecular oxygen"/>
    <property type="evidence" value="ECO:0007669"/>
    <property type="project" value="InterPro"/>
</dbReference>
<sequence length="289" mass="30846">MDTDTPAVSAAAASQDPYLLDPAGGCPHADLARLRARGAVVPVELPGGVPGVAVVGHDALRELLAHPDVAKGPEHFAALREGRVPEGWPLLAFIATPGLLISDGADHRRLRALVNRAFTPRRAEALRPRIAELTARLLDRVAEAARQAPAPSDGTAATVDLRRLFTEPLPMAVICELLGVDEEYRERAHVLSNRVISTDSTPAEAIAAHREMFELMATVVRRRTEEPGEDLTSALIGARAEDGDRLSTDELLGTLMTIAVAGNETITHLITNAVRALSAHPDQSARVRA</sequence>
<dbReference type="AlphaFoldDB" id="A0A941EYV1"/>
<dbReference type="SUPFAM" id="SSF48264">
    <property type="entry name" value="Cytochrome P450"/>
    <property type="match status" value="1"/>
</dbReference>
<accession>A0A941EYV1</accession>
<dbReference type="GO" id="GO:0005506">
    <property type="term" value="F:iron ion binding"/>
    <property type="evidence" value="ECO:0007669"/>
    <property type="project" value="InterPro"/>
</dbReference>
<keyword evidence="3" id="KW-1185">Reference proteome</keyword>
<comment type="caution">
    <text evidence="2">The sequence shown here is derived from an EMBL/GenBank/DDBJ whole genome shotgun (WGS) entry which is preliminary data.</text>
</comment>
<feature type="non-terminal residue" evidence="2">
    <location>
        <position position="289"/>
    </location>
</feature>
<dbReference type="Proteomes" id="UP000675781">
    <property type="component" value="Unassembled WGS sequence"/>
</dbReference>
<evidence type="ECO:0000313" key="2">
    <source>
        <dbReference type="EMBL" id="MBR7838942.1"/>
    </source>
</evidence>
<protein>
    <submittedName>
        <fullName evidence="2">Cytochrome P450</fullName>
    </submittedName>
</protein>
<dbReference type="InterPro" id="IPR001128">
    <property type="entry name" value="Cyt_P450"/>
</dbReference>
<organism evidence="2 3">
    <name type="scientific">Actinospica durhamensis</name>
    <dbReference type="NCBI Taxonomy" id="1508375"/>
    <lineage>
        <taxon>Bacteria</taxon>
        <taxon>Bacillati</taxon>
        <taxon>Actinomycetota</taxon>
        <taxon>Actinomycetes</taxon>
        <taxon>Catenulisporales</taxon>
        <taxon>Actinospicaceae</taxon>
        <taxon>Actinospica</taxon>
    </lineage>
</organism>
<dbReference type="InterPro" id="IPR036396">
    <property type="entry name" value="Cyt_P450_sf"/>
</dbReference>
<dbReference type="PANTHER" id="PTHR46696">
    <property type="entry name" value="P450, PUTATIVE (EUROFUNG)-RELATED"/>
    <property type="match status" value="1"/>
</dbReference>
<evidence type="ECO:0000313" key="3">
    <source>
        <dbReference type="Proteomes" id="UP000675781"/>
    </source>
</evidence>
<reference evidence="2" key="1">
    <citation type="submission" date="2021-04" db="EMBL/GenBank/DDBJ databases">
        <title>Genome based classification of Actinospica acidithermotolerans sp. nov., an actinobacterium isolated from an Indonesian hot spring.</title>
        <authorList>
            <person name="Kusuma A.B."/>
            <person name="Putra K.E."/>
            <person name="Nafisah S."/>
            <person name="Loh J."/>
            <person name="Nouioui I."/>
            <person name="Goodfellow M."/>
        </authorList>
    </citation>
    <scope>NUCLEOTIDE SEQUENCE</scope>
    <source>
        <strain evidence="2">CSCA 57</strain>
    </source>
</reference>